<feature type="signal peptide" evidence="9">
    <location>
        <begin position="1"/>
        <end position="16"/>
    </location>
</feature>
<evidence type="ECO:0000256" key="6">
    <source>
        <dbReference type="ARBA" id="ARBA00023180"/>
    </source>
</evidence>
<dbReference type="GO" id="GO:0030599">
    <property type="term" value="F:pectinesterase activity"/>
    <property type="evidence" value="ECO:0007669"/>
    <property type="project" value="UniProtKB-EC"/>
</dbReference>
<dbReference type="AlphaFoldDB" id="A0A9E7H621"/>
<organism evidence="11 12">
    <name type="scientific">Musa troglodytarum</name>
    <name type="common">fe'i banana</name>
    <dbReference type="NCBI Taxonomy" id="320322"/>
    <lineage>
        <taxon>Eukaryota</taxon>
        <taxon>Viridiplantae</taxon>
        <taxon>Streptophyta</taxon>
        <taxon>Embryophyta</taxon>
        <taxon>Tracheophyta</taxon>
        <taxon>Spermatophyta</taxon>
        <taxon>Magnoliopsida</taxon>
        <taxon>Liliopsida</taxon>
        <taxon>Zingiberales</taxon>
        <taxon>Musaceae</taxon>
        <taxon>Musa</taxon>
    </lineage>
</organism>
<sequence>MWWLVLFLSVFSIALRAPVAIAAASIARTIVVDLKGGGDFKSIQQAIDSVPDNNNKWTKIHVAAGVYREKVNVKSTKSYILLEGDAAQTTSIEWGDYNGDSSGHDTETSATFTSYASNFVAKRITFKNTYNGFANLTPAVAAWILGDKSAFYDCSFIGFQDTLADMLGRHYFKGCYIEGVVDFIFGYGQSIYEVSLRCVRSNCCVTQRCKISTVKSLQKPGYVTAQGRNSASDNGGFVFKSCTISGPQATYLGRAWRHSSRVIFYQTFMSDIIVPAGWRIWNAQGYEGLVTFAESGCAGPGSDLSGRVKWEKQLRNDELKTFIDISYIDGEGWLDAQPPLD</sequence>
<comment type="function">
    <text evidence="8">Acts in the modification of cell walls via demethylesterification of cell wall pectin.</text>
</comment>
<evidence type="ECO:0000256" key="3">
    <source>
        <dbReference type="ARBA" id="ARBA00013229"/>
    </source>
</evidence>
<evidence type="ECO:0000313" key="12">
    <source>
        <dbReference type="Proteomes" id="UP001055439"/>
    </source>
</evidence>
<dbReference type="Proteomes" id="UP001055439">
    <property type="component" value="Chromosome 8"/>
</dbReference>
<comment type="pathway">
    <text evidence="1">Glycan metabolism; pectin degradation; 2-dehydro-3-deoxy-D-gluconate from pectin: step 1/5.</text>
</comment>
<feature type="chain" id="PRO_5038367374" description="pectinesterase" evidence="9">
    <location>
        <begin position="17"/>
        <end position="341"/>
    </location>
</feature>
<reference evidence="11" key="1">
    <citation type="submission" date="2022-05" db="EMBL/GenBank/DDBJ databases">
        <title>The Musa troglodytarum L. genome provides insights into the mechanism of non-climacteric behaviour and enrichment of carotenoids.</title>
        <authorList>
            <person name="Wang J."/>
        </authorList>
    </citation>
    <scope>NUCLEOTIDE SEQUENCE</scope>
    <source>
        <tissue evidence="11">Leaf</tissue>
    </source>
</reference>
<dbReference type="GO" id="GO:0042545">
    <property type="term" value="P:cell wall modification"/>
    <property type="evidence" value="ECO:0007669"/>
    <property type="project" value="InterPro"/>
</dbReference>
<dbReference type="OrthoDB" id="2019149at2759"/>
<keyword evidence="5" id="KW-0063">Aspartyl esterase</keyword>
<evidence type="ECO:0000256" key="1">
    <source>
        <dbReference type="ARBA" id="ARBA00005184"/>
    </source>
</evidence>
<evidence type="ECO:0000256" key="5">
    <source>
        <dbReference type="ARBA" id="ARBA00023085"/>
    </source>
</evidence>
<dbReference type="Gene3D" id="2.160.20.10">
    <property type="entry name" value="Single-stranded right-handed beta-helix, Pectin lyase-like"/>
    <property type="match status" value="1"/>
</dbReference>
<dbReference type="SUPFAM" id="SSF51126">
    <property type="entry name" value="Pectin lyase-like"/>
    <property type="match status" value="1"/>
</dbReference>
<gene>
    <name evidence="11" type="ORF">MUK42_17859</name>
</gene>
<keyword evidence="6" id="KW-0325">Glycoprotein</keyword>
<dbReference type="InterPro" id="IPR012334">
    <property type="entry name" value="Pectin_lyas_fold"/>
</dbReference>
<evidence type="ECO:0000256" key="7">
    <source>
        <dbReference type="ARBA" id="ARBA00047928"/>
    </source>
</evidence>
<dbReference type="FunFam" id="2.160.20.10:FF:000013">
    <property type="entry name" value="Pectinesterase"/>
    <property type="match status" value="1"/>
</dbReference>
<dbReference type="GO" id="GO:0045490">
    <property type="term" value="P:pectin catabolic process"/>
    <property type="evidence" value="ECO:0007669"/>
    <property type="project" value="TreeGrafter"/>
</dbReference>
<proteinExistence type="inferred from homology"/>
<evidence type="ECO:0000313" key="11">
    <source>
        <dbReference type="EMBL" id="URE25408.1"/>
    </source>
</evidence>
<comment type="catalytic activity">
    <reaction evidence="7">
        <text>[(1-&gt;4)-alpha-D-galacturonosyl methyl ester](n) + n H2O = [(1-&gt;4)-alpha-D-galacturonosyl](n) + n methanol + n H(+)</text>
        <dbReference type="Rhea" id="RHEA:22380"/>
        <dbReference type="Rhea" id="RHEA-COMP:14570"/>
        <dbReference type="Rhea" id="RHEA-COMP:14573"/>
        <dbReference type="ChEBI" id="CHEBI:15377"/>
        <dbReference type="ChEBI" id="CHEBI:15378"/>
        <dbReference type="ChEBI" id="CHEBI:17790"/>
        <dbReference type="ChEBI" id="CHEBI:140522"/>
        <dbReference type="ChEBI" id="CHEBI:140523"/>
        <dbReference type="EC" id="3.1.1.11"/>
    </reaction>
</comment>
<evidence type="ECO:0000256" key="9">
    <source>
        <dbReference type="SAM" id="SignalP"/>
    </source>
</evidence>
<keyword evidence="9" id="KW-0732">Signal</keyword>
<keyword evidence="12" id="KW-1185">Reference proteome</keyword>
<keyword evidence="4" id="KW-0378">Hydrolase</keyword>
<accession>A0A9E7H621</accession>
<protein>
    <recommendedName>
        <fullName evidence="3">pectinesterase</fullName>
        <ecNumber evidence="3">3.1.1.11</ecNumber>
    </recommendedName>
</protein>
<dbReference type="PANTHER" id="PTHR31321">
    <property type="entry name" value="ACYL-COA THIOESTER HYDROLASE YBHC-RELATED"/>
    <property type="match status" value="1"/>
</dbReference>
<dbReference type="EMBL" id="CP097510">
    <property type="protein sequence ID" value="URE25408.1"/>
    <property type="molecule type" value="Genomic_DNA"/>
</dbReference>
<dbReference type="Pfam" id="PF01095">
    <property type="entry name" value="Pectinesterase"/>
    <property type="match status" value="1"/>
</dbReference>
<evidence type="ECO:0000259" key="10">
    <source>
        <dbReference type="Pfam" id="PF01095"/>
    </source>
</evidence>
<comment type="similarity">
    <text evidence="2">Belongs to the pectinesterase family.</text>
</comment>
<dbReference type="InterPro" id="IPR000070">
    <property type="entry name" value="Pectinesterase_cat"/>
</dbReference>
<dbReference type="EC" id="3.1.1.11" evidence="3"/>
<evidence type="ECO:0000256" key="2">
    <source>
        <dbReference type="ARBA" id="ARBA00008891"/>
    </source>
</evidence>
<evidence type="ECO:0000256" key="8">
    <source>
        <dbReference type="ARBA" id="ARBA00057335"/>
    </source>
</evidence>
<evidence type="ECO:0000256" key="4">
    <source>
        <dbReference type="ARBA" id="ARBA00022801"/>
    </source>
</evidence>
<dbReference type="InterPro" id="IPR011050">
    <property type="entry name" value="Pectin_lyase_fold/virulence"/>
</dbReference>
<dbReference type="PANTHER" id="PTHR31321:SF134">
    <property type="entry name" value="PECTINESTERASE"/>
    <property type="match status" value="1"/>
</dbReference>
<feature type="domain" description="Pectinesterase catalytic" evidence="10">
    <location>
        <begin position="30"/>
        <end position="330"/>
    </location>
</feature>
<name>A0A9E7H621_9LILI</name>